<gene>
    <name evidence="1" type="ORF">HMN09_00563200</name>
</gene>
<dbReference type="InterPro" id="IPR032675">
    <property type="entry name" value="LRR_dom_sf"/>
</dbReference>
<dbReference type="AlphaFoldDB" id="A0A8H6T8F2"/>
<dbReference type="Gene3D" id="3.80.10.10">
    <property type="entry name" value="Ribonuclease Inhibitor"/>
    <property type="match status" value="1"/>
</dbReference>
<organism evidence="1 2">
    <name type="scientific">Mycena chlorophos</name>
    <name type="common">Agaric fungus</name>
    <name type="synonym">Agaricus chlorophos</name>
    <dbReference type="NCBI Taxonomy" id="658473"/>
    <lineage>
        <taxon>Eukaryota</taxon>
        <taxon>Fungi</taxon>
        <taxon>Dikarya</taxon>
        <taxon>Basidiomycota</taxon>
        <taxon>Agaricomycotina</taxon>
        <taxon>Agaricomycetes</taxon>
        <taxon>Agaricomycetidae</taxon>
        <taxon>Agaricales</taxon>
        <taxon>Marasmiineae</taxon>
        <taxon>Mycenaceae</taxon>
        <taxon>Mycena</taxon>
    </lineage>
</organism>
<dbReference type="OrthoDB" id="2786563at2759"/>
<name>A0A8H6T8F2_MYCCL</name>
<evidence type="ECO:0000313" key="1">
    <source>
        <dbReference type="EMBL" id="KAF7314045.1"/>
    </source>
</evidence>
<dbReference type="EMBL" id="JACAZE010000006">
    <property type="protein sequence ID" value="KAF7314045.1"/>
    <property type="molecule type" value="Genomic_DNA"/>
</dbReference>
<sequence>MWESTADDDRRGQVVSVTPSTDVLILRDLLPPSTRRTRTTMADTSLPDEIISEILSPALKVADDAFANNYAKSPFAKFTESTSAYLVVCKSWLRVATPLLYHVVVLRSKAQAKALANALAKNPDLGRFIKKLRVEGGFGPSMHTILQNSPNITDLFLSLEIIATDSTEGLCKGLPLINPARLILQCEDSSKERSNKAFNALINVLKTCVEAWDQLICFHTPYGGDTKPSVVSICDSVNKQRRLEVVATPSCWSAAETFSCFLDCPLREARILLPLDDDDQEHIKEDLDAKIRDIVVYSTVEQQLGRRENSRPQIAPSLNPFFVPFANAAADTQDAIFSRILYFAMLVPERAIGSIPNPYPPGLPLLLVCKRFHRVGLPHLYAHVLLDRVVGIFAVADTITANPHLASCIQSVRLDYRRRMLYLDDKDDEQEEDERVREVLETQQKNLWAAKPSPAFVRLFSTATSLRDVSLVVDASVNSYALADRPVSRDAFLKLARVSGHSLRTLGVCLHMRSKDYMQAMGASVFSAFVALETLTWKSSMDFSVNANLASALPKLSHLEVHEASASFYHALARMSMPSLRTLELRHAGGLNGLVQPLLKAHGSKLTLLDIPLPSLSMLGESVLSLCPTLLELKIACFGMEDSILNPEPFDEIQGTSVTLKKLSLSAKWTNPSASASRQMPDTWAKHIAGVPFADLMPNLAEISLPGLEWPSVEREITKHPWVRTAEALHASNISVSDRYRVTWRPRLKVSRGRR</sequence>
<accession>A0A8H6T8F2</accession>
<evidence type="ECO:0000313" key="2">
    <source>
        <dbReference type="Proteomes" id="UP000613580"/>
    </source>
</evidence>
<dbReference type="SUPFAM" id="SSF52058">
    <property type="entry name" value="L domain-like"/>
    <property type="match status" value="1"/>
</dbReference>
<reference evidence="1" key="1">
    <citation type="submission" date="2020-05" db="EMBL/GenBank/DDBJ databases">
        <title>Mycena genomes resolve the evolution of fungal bioluminescence.</title>
        <authorList>
            <person name="Tsai I.J."/>
        </authorList>
    </citation>
    <scope>NUCLEOTIDE SEQUENCE</scope>
    <source>
        <strain evidence="1">110903Hualien_Pintung</strain>
    </source>
</reference>
<dbReference type="Proteomes" id="UP000613580">
    <property type="component" value="Unassembled WGS sequence"/>
</dbReference>
<proteinExistence type="predicted"/>
<comment type="caution">
    <text evidence="1">The sequence shown here is derived from an EMBL/GenBank/DDBJ whole genome shotgun (WGS) entry which is preliminary data.</text>
</comment>
<protein>
    <submittedName>
        <fullName evidence="1">F-box domain-containing protein</fullName>
    </submittedName>
</protein>
<keyword evidence="2" id="KW-1185">Reference proteome</keyword>